<protein>
    <recommendedName>
        <fullName evidence="2">TBC1 domain family member 23</fullName>
    </recommendedName>
</protein>
<proteinExistence type="predicted"/>
<dbReference type="SMART" id="SM00164">
    <property type="entry name" value="TBC"/>
    <property type="match status" value="1"/>
</dbReference>
<dbReference type="Pfam" id="PF00581">
    <property type="entry name" value="Rhodanese"/>
    <property type="match status" value="1"/>
</dbReference>
<dbReference type="FunFam" id="1.10.472.80:FF:000017">
    <property type="entry name" value="TBC1 domain family member 23"/>
    <property type="match status" value="1"/>
</dbReference>
<evidence type="ECO:0000256" key="3">
    <source>
        <dbReference type="ARBA" id="ARBA00022473"/>
    </source>
</evidence>
<dbReference type="PANTHER" id="PTHR13297:SF5">
    <property type="entry name" value="TBC1 DOMAIN FAMILY MEMBER 23"/>
    <property type="match status" value="1"/>
</dbReference>
<dbReference type="Gene3D" id="1.10.472.80">
    <property type="entry name" value="Ypt/Rab-GAP domain of gyp1p, domain 3"/>
    <property type="match status" value="1"/>
</dbReference>
<dbReference type="Pfam" id="PF00566">
    <property type="entry name" value="RabGAP-TBC"/>
    <property type="match status" value="1"/>
</dbReference>
<dbReference type="CDD" id="cd20788">
    <property type="entry name" value="TBC1D23_C-like"/>
    <property type="match status" value="1"/>
</dbReference>
<dbReference type="GO" id="GO:0005829">
    <property type="term" value="C:cytosol"/>
    <property type="evidence" value="ECO:0007669"/>
    <property type="project" value="GOC"/>
</dbReference>
<reference evidence="7" key="1">
    <citation type="submission" date="2025-08" db="UniProtKB">
        <authorList>
            <consortium name="Ensembl"/>
        </authorList>
    </citation>
    <scope>IDENTIFICATION</scope>
</reference>
<dbReference type="GO" id="GO:1990403">
    <property type="term" value="P:embryonic brain development"/>
    <property type="evidence" value="ECO:0007669"/>
    <property type="project" value="TreeGrafter"/>
</dbReference>
<accession>A0A672MAM6</accession>
<evidence type="ECO:0000256" key="1">
    <source>
        <dbReference type="ARBA" id="ARBA00004601"/>
    </source>
</evidence>
<dbReference type="Pfam" id="PF19430">
    <property type="entry name" value="TBC1D23_C"/>
    <property type="match status" value="1"/>
</dbReference>
<dbReference type="PROSITE" id="PS50086">
    <property type="entry name" value="TBC_RABGAP"/>
    <property type="match status" value="1"/>
</dbReference>
<comment type="subcellular location">
    <subcellularLocation>
        <location evidence="1">Golgi apparatus</location>
        <location evidence="1">trans-Golgi network</location>
    </subcellularLocation>
</comment>
<dbReference type="InParanoid" id="A0A672MAM6"/>
<dbReference type="GO" id="GO:0005802">
    <property type="term" value="C:trans-Golgi network"/>
    <property type="evidence" value="ECO:0007669"/>
    <property type="project" value="TreeGrafter"/>
</dbReference>
<evidence type="ECO:0000313" key="7">
    <source>
        <dbReference type="Ensembl" id="ENSSGRP00000033770.1"/>
    </source>
</evidence>
<name>A0A672MAM6_SINGR</name>
<dbReference type="GO" id="GO:0007399">
    <property type="term" value="P:nervous system development"/>
    <property type="evidence" value="ECO:0007669"/>
    <property type="project" value="UniProtKB-ARBA"/>
</dbReference>
<dbReference type="InterPro" id="IPR035969">
    <property type="entry name" value="Rab-GAP_TBC_sf"/>
</dbReference>
<organism evidence="7 8">
    <name type="scientific">Sinocyclocheilus grahami</name>
    <name type="common">Dianchi golden-line fish</name>
    <name type="synonym">Barbus grahami</name>
    <dbReference type="NCBI Taxonomy" id="75366"/>
    <lineage>
        <taxon>Eukaryota</taxon>
        <taxon>Metazoa</taxon>
        <taxon>Chordata</taxon>
        <taxon>Craniata</taxon>
        <taxon>Vertebrata</taxon>
        <taxon>Euteleostomi</taxon>
        <taxon>Actinopterygii</taxon>
        <taxon>Neopterygii</taxon>
        <taxon>Teleostei</taxon>
        <taxon>Ostariophysi</taxon>
        <taxon>Cypriniformes</taxon>
        <taxon>Cyprinidae</taxon>
        <taxon>Cyprininae</taxon>
        <taxon>Sinocyclocheilus</taxon>
    </lineage>
</organism>
<keyword evidence="3" id="KW-0217">Developmental protein</keyword>
<evidence type="ECO:0000259" key="5">
    <source>
        <dbReference type="PROSITE" id="PS50086"/>
    </source>
</evidence>
<dbReference type="InterPro" id="IPR045799">
    <property type="entry name" value="TBC1D23_C"/>
</dbReference>
<dbReference type="InterPro" id="IPR039755">
    <property type="entry name" value="TBC1D23"/>
</dbReference>
<dbReference type="OMA" id="XEIDSSS"/>
<evidence type="ECO:0000313" key="8">
    <source>
        <dbReference type="Proteomes" id="UP000472262"/>
    </source>
</evidence>
<keyword evidence="4" id="KW-0333">Golgi apparatus</keyword>
<keyword evidence="8" id="KW-1185">Reference proteome</keyword>
<evidence type="ECO:0000259" key="6">
    <source>
        <dbReference type="PROSITE" id="PS50206"/>
    </source>
</evidence>
<dbReference type="Ensembl" id="ENSSGRT00000036252.1">
    <property type="protein sequence ID" value="ENSSGRP00000033770.1"/>
    <property type="gene ID" value="ENSSGRG00000018242.1"/>
</dbReference>
<evidence type="ECO:0000256" key="4">
    <source>
        <dbReference type="ARBA" id="ARBA00023034"/>
    </source>
</evidence>
<evidence type="ECO:0000256" key="2">
    <source>
        <dbReference type="ARBA" id="ARBA00014207"/>
    </source>
</evidence>
<dbReference type="Gene3D" id="3.40.250.10">
    <property type="entry name" value="Rhodanese-like domain"/>
    <property type="match status" value="1"/>
</dbReference>
<dbReference type="PANTHER" id="PTHR13297">
    <property type="entry name" value="TBC1 DOMAIN FAMILY MEMBER 23-RELATED"/>
    <property type="match status" value="1"/>
</dbReference>
<dbReference type="Proteomes" id="UP000472262">
    <property type="component" value="Unassembled WGS sequence"/>
</dbReference>
<dbReference type="AlphaFoldDB" id="A0A672MAM6"/>
<dbReference type="FunFam" id="3.40.250.10:FF:000002">
    <property type="entry name" value="TBC1 domain family member 23"/>
    <property type="match status" value="1"/>
</dbReference>
<dbReference type="SUPFAM" id="SSF52821">
    <property type="entry name" value="Rhodanese/Cell cycle control phosphatase"/>
    <property type="match status" value="1"/>
</dbReference>
<dbReference type="GO" id="GO:0099041">
    <property type="term" value="P:vesicle tethering to Golgi"/>
    <property type="evidence" value="ECO:0007669"/>
    <property type="project" value="TreeGrafter"/>
</dbReference>
<feature type="domain" description="Rab-GAP TBC" evidence="5">
    <location>
        <begin position="44"/>
        <end position="225"/>
    </location>
</feature>
<sequence>MANTILDRLNINVLFCRTRDLADALDSAECDLDSNQDGVIQVQNLPPQQRAKLWMIALNVSGKGDSLSSWDGALDLPEQTLIHSRSQQIIDELGLPVEEGRDLVSDVESVITFYCKSRNVTFTPDLSWPHILKPLLGLQLSRKDLYNCFYAIMNKYIPRDCVAKGRPFHLFRLLLQYHEPELCSFLDTKKITPDFYAINWLGSLFSSSCLPEVSQVLWDVYLQQTDPFLIFFLMLIILVNAKDGIFIHEGQSKEEIISKLMHSPEFLDVEDLEDLFSLAQYYNSKTPLSLRKENHNLFGSSLVALKEEDMDLSQALCLPVSVPEILQANQLQPEGVRFFVVDCRPAEQYNSGHLSTAFHLDSDLMLHNPSEFALSVKSLLEAQKQSLESGSVASGEHLCFMGSGREEEDMYMNMVLAHFLQKNKEFVSIAKGGFMALQQHLADINVEGPDNVYVHWIVSTSGSHSSLSSADGELNSTDGKGVKSLVNKMTFALKSKSVNVKEKVISFIENTSTPVDRMSFSLPWPDKGILDRHISSSDRVGKPYRGVKPVFSIGDEEEYDTDEIDSSSISDDDRKEIVNIQTWINKPDVKHHIPCNEVKETGHMFPSHLLITATHMYCLREIAARKGFAYIQSRQALNSVVKITSKKKHPELITFKFGNNNAAGVEIVAVERYLIPNAGDATKVIKQQIMNVLDAMESS</sequence>
<dbReference type="GO" id="GO:0042147">
    <property type="term" value="P:retrograde transport, endosome to Golgi"/>
    <property type="evidence" value="ECO:0007669"/>
    <property type="project" value="InterPro"/>
</dbReference>
<dbReference type="SUPFAM" id="SSF47923">
    <property type="entry name" value="Ypt/Rab-GAP domain of gyp1p"/>
    <property type="match status" value="1"/>
</dbReference>
<reference evidence="7" key="2">
    <citation type="submission" date="2025-09" db="UniProtKB">
        <authorList>
            <consortium name="Ensembl"/>
        </authorList>
    </citation>
    <scope>IDENTIFICATION</scope>
</reference>
<feature type="domain" description="Rhodanese" evidence="6">
    <location>
        <begin position="334"/>
        <end position="446"/>
    </location>
</feature>
<dbReference type="InterPro" id="IPR000195">
    <property type="entry name" value="Rab-GAP-TBC_dom"/>
</dbReference>
<dbReference type="InterPro" id="IPR036873">
    <property type="entry name" value="Rhodanese-like_dom_sf"/>
</dbReference>
<dbReference type="InterPro" id="IPR001763">
    <property type="entry name" value="Rhodanese-like_dom"/>
</dbReference>
<dbReference type="PROSITE" id="PS50206">
    <property type="entry name" value="RHODANESE_3"/>
    <property type="match status" value="1"/>
</dbReference>
<gene>
    <name evidence="7" type="primary">LOC107590650</name>
</gene>